<accession>D6X2J5</accession>
<dbReference type="AlphaFoldDB" id="D6X2J5"/>
<dbReference type="KEGG" id="tca:103314785"/>
<evidence type="ECO:0000313" key="2">
    <source>
        <dbReference type="EMBL" id="EFA09435.2"/>
    </source>
</evidence>
<dbReference type="InParanoid" id="D6X2J5"/>
<feature type="signal peptide" evidence="1">
    <location>
        <begin position="1"/>
        <end position="20"/>
    </location>
</feature>
<protein>
    <submittedName>
        <fullName evidence="2">Uncharacterized protein</fullName>
    </submittedName>
</protein>
<dbReference type="HOGENOM" id="CLU_1047081_0_0_1"/>
<evidence type="ECO:0000313" key="3">
    <source>
        <dbReference type="Proteomes" id="UP000007266"/>
    </source>
</evidence>
<dbReference type="OrthoDB" id="6783374at2759"/>
<gene>
    <name evidence="2" type="primary">AUGUSTUS-3.0.2_10647</name>
    <name evidence="2" type="ORF">TcasGA2_TC010647</name>
</gene>
<dbReference type="EMBL" id="KQ971372">
    <property type="protein sequence ID" value="EFA09435.2"/>
    <property type="molecule type" value="Genomic_DNA"/>
</dbReference>
<keyword evidence="3" id="KW-1185">Reference proteome</keyword>
<evidence type="ECO:0000256" key="1">
    <source>
        <dbReference type="SAM" id="SignalP"/>
    </source>
</evidence>
<feature type="chain" id="PRO_5007310894" evidence="1">
    <location>
        <begin position="21"/>
        <end position="401"/>
    </location>
</feature>
<sequence length="401" mass="45094">MTDCQIQAFLFLVLIILGNAEDLDEGNGNRNKFNVVLFLAKTNTCETYSQDSGIRFLQFVETKRVKHCATGITEVQPVESCTSQGNDCEELLKTGIYSLISFCRNTMGMTTAVASVDNDTFSDGLRFRKSTSEDLEIRFHHPRNIRSRLGGSPNQKNRPESHLITQPEHTEVFKIRSKREFHIDNNNNQGMTPVDENDPNFDIFGIMANIKLTFFGKLFDQDTPANKKPIAQLQNNVMNQIGKVTENSLFDLVKETLNNVQDCRNGFLMIVIGGCLKDVSDIYSPLMQSVKHIVENTDPQNTLIVLTGQCPGGENNNQQFTIPVYTRGPPKCSGIAVAEQLYDVPYAIKNMLTENYGGSFFPSVKSKRSKRNIDEKRNSAPPTHPLFLFPLFLALLTTVYK</sequence>
<proteinExistence type="predicted"/>
<reference evidence="2 3" key="2">
    <citation type="journal article" date="2010" name="Nucleic Acids Res.">
        <title>BeetleBase in 2010: revisions to provide comprehensive genomic information for Tribolium castaneum.</title>
        <authorList>
            <person name="Kim H.S."/>
            <person name="Murphy T."/>
            <person name="Xia J."/>
            <person name="Caragea D."/>
            <person name="Park Y."/>
            <person name="Beeman R.W."/>
            <person name="Lorenzen M.D."/>
            <person name="Butcher S."/>
            <person name="Manak J.R."/>
            <person name="Brown S.J."/>
        </authorList>
    </citation>
    <scope>GENOME REANNOTATION</scope>
    <source>
        <strain evidence="2 3">Georgia GA2</strain>
    </source>
</reference>
<name>D6X2J5_TRICA</name>
<dbReference type="Proteomes" id="UP000007266">
    <property type="component" value="Linkage group 9"/>
</dbReference>
<organism evidence="2 3">
    <name type="scientific">Tribolium castaneum</name>
    <name type="common">Red flour beetle</name>
    <dbReference type="NCBI Taxonomy" id="7070"/>
    <lineage>
        <taxon>Eukaryota</taxon>
        <taxon>Metazoa</taxon>
        <taxon>Ecdysozoa</taxon>
        <taxon>Arthropoda</taxon>
        <taxon>Hexapoda</taxon>
        <taxon>Insecta</taxon>
        <taxon>Pterygota</taxon>
        <taxon>Neoptera</taxon>
        <taxon>Endopterygota</taxon>
        <taxon>Coleoptera</taxon>
        <taxon>Polyphaga</taxon>
        <taxon>Cucujiformia</taxon>
        <taxon>Tenebrionidae</taxon>
        <taxon>Tenebrionidae incertae sedis</taxon>
        <taxon>Tribolium</taxon>
    </lineage>
</organism>
<reference evidence="2 3" key="1">
    <citation type="journal article" date="2008" name="Nature">
        <title>The genome of the model beetle and pest Tribolium castaneum.</title>
        <authorList>
            <consortium name="Tribolium Genome Sequencing Consortium"/>
            <person name="Richards S."/>
            <person name="Gibbs R.A."/>
            <person name="Weinstock G.M."/>
            <person name="Brown S.J."/>
            <person name="Denell R."/>
            <person name="Beeman R.W."/>
            <person name="Gibbs R."/>
            <person name="Beeman R.W."/>
            <person name="Brown S.J."/>
            <person name="Bucher G."/>
            <person name="Friedrich M."/>
            <person name="Grimmelikhuijzen C.J."/>
            <person name="Klingler M."/>
            <person name="Lorenzen M."/>
            <person name="Richards S."/>
            <person name="Roth S."/>
            <person name="Schroder R."/>
            <person name="Tautz D."/>
            <person name="Zdobnov E.M."/>
            <person name="Muzny D."/>
            <person name="Gibbs R.A."/>
            <person name="Weinstock G.M."/>
            <person name="Attaway T."/>
            <person name="Bell S."/>
            <person name="Buhay C.J."/>
            <person name="Chandrabose M.N."/>
            <person name="Chavez D."/>
            <person name="Clerk-Blankenburg K.P."/>
            <person name="Cree A."/>
            <person name="Dao M."/>
            <person name="Davis C."/>
            <person name="Chacko J."/>
            <person name="Dinh H."/>
            <person name="Dugan-Rocha S."/>
            <person name="Fowler G."/>
            <person name="Garner T.T."/>
            <person name="Garnes J."/>
            <person name="Gnirke A."/>
            <person name="Hawes A."/>
            <person name="Hernandez J."/>
            <person name="Hines S."/>
            <person name="Holder M."/>
            <person name="Hume J."/>
            <person name="Jhangiani S.N."/>
            <person name="Joshi V."/>
            <person name="Khan Z.M."/>
            <person name="Jackson L."/>
            <person name="Kovar C."/>
            <person name="Kowis A."/>
            <person name="Lee S."/>
            <person name="Lewis L.R."/>
            <person name="Margolis J."/>
            <person name="Morgan M."/>
            <person name="Nazareth L.V."/>
            <person name="Nguyen N."/>
            <person name="Okwuonu G."/>
            <person name="Parker D."/>
            <person name="Richards S."/>
            <person name="Ruiz S.J."/>
            <person name="Santibanez J."/>
            <person name="Savard J."/>
            <person name="Scherer S.E."/>
            <person name="Schneider B."/>
            <person name="Sodergren E."/>
            <person name="Tautz D."/>
            <person name="Vattahil S."/>
            <person name="Villasana D."/>
            <person name="White C.S."/>
            <person name="Wright R."/>
            <person name="Park Y."/>
            <person name="Beeman R.W."/>
            <person name="Lord J."/>
            <person name="Oppert B."/>
            <person name="Lorenzen M."/>
            <person name="Brown S."/>
            <person name="Wang L."/>
            <person name="Savard J."/>
            <person name="Tautz D."/>
            <person name="Richards S."/>
            <person name="Weinstock G."/>
            <person name="Gibbs R.A."/>
            <person name="Liu Y."/>
            <person name="Worley K."/>
            <person name="Weinstock G."/>
            <person name="Elsik C.G."/>
            <person name="Reese J.T."/>
            <person name="Elhaik E."/>
            <person name="Landan G."/>
            <person name="Graur D."/>
            <person name="Arensburger P."/>
            <person name="Atkinson P."/>
            <person name="Beeman R.W."/>
            <person name="Beidler J."/>
            <person name="Brown S.J."/>
            <person name="Demuth J.P."/>
            <person name="Drury D.W."/>
            <person name="Du Y.Z."/>
            <person name="Fujiwara H."/>
            <person name="Lorenzen M."/>
            <person name="Maselli V."/>
            <person name="Osanai M."/>
            <person name="Park Y."/>
            <person name="Robertson H.M."/>
            <person name="Tu Z."/>
            <person name="Wang J.J."/>
            <person name="Wang S."/>
            <person name="Richards S."/>
            <person name="Song H."/>
            <person name="Zhang L."/>
            <person name="Sodergren E."/>
            <person name="Werner D."/>
            <person name="Stanke M."/>
            <person name="Morgenstern B."/>
            <person name="Solovyev V."/>
            <person name="Kosarev P."/>
            <person name="Brown G."/>
            <person name="Chen H.C."/>
            <person name="Ermolaeva O."/>
            <person name="Hlavina W."/>
            <person name="Kapustin Y."/>
            <person name="Kiryutin B."/>
            <person name="Kitts P."/>
            <person name="Maglott D."/>
            <person name="Pruitt K."/>
            <person name="Sapojnikov V."/>
            <person name="Souvorov A."/>
            <person name="Mackey A.J."/>
            <person name="Waterhouse R.M."/>
            <person name="Wyder S."/>
            <person name="Zdobnov E.M."/>
            <person name="Zdobnov E.M."/>
            <person name="Wyder S."/>
            <person name="Kriventseva E.V."/>
            <person name="Kadowaki T."/>
            <person name="Bork P."/>
            <person name="Aranda M."/>
            <person name="Bao R."/>
            <person name="Beermann A."/>
            <person name="Berns N."/>
            <person name="Bolognesi R."/>
            <person name="Bonneton F."/>
            <person name="Bopp D."/>
            <person name="Brown S.J."/>
            <person name="Bucher G."/>
            <person name="Butts T."/>
            <person name="Chaumot A."/>
            <person name="Denell R.E."/>
            <person name="Ferrier D.E."/>
            <person name="Friedrich M."/>
            <person name="Gordon C.M."/>
            <person name="Jindra M."/>
            <person name="Klingler M."/>
            <person name="Lan Q."/>
            <person name="Lattorff H.M."/>
            <person name="Laudet V."/>
            <person name="von Levetsow C."/>
            <person name="Liu Z."/>
            <person name="Lutz R."/>
            <person name="Lynch J.A."/>
            <person name="da Fonseca R.N."/>
            <person name="Posnien N."/>
            <person name="Reuter R."/>
            <person name="Roth S."/>
            <person name="Savard J."/>
            <person name="Schinko J.B."/>
            <person name="Schmitt C."/>
            <person name="Schoppmeier M."/>
            <person name="Schroder R."/>
            <person name="Shippy T.D."/>
            <person name="Simonnet F."/>
            <person name="Marques-Souza H."/>
            <person name="Tautz D."/>
            <person name="Tomoyasu Y."/>
            <person name="Trauner J."/>
            <person name="Van der Zee M."/>
            <person name="Vervoort M."/>
            <person name="Wittkopp N."/>
            <person name="Wimmer E.A."/>
            <person name="Yang X."/>
            <person name="Jones A.K."/>
            <person name="Sattelle D.B."/>
            <person name="Ebert P.R."/>
            <person name="Nelson D."/>
            <person name="Scott J.G."/>
            <person name="Beeman R.W."/>
            <person name="Muthukrishnan S."/>
            <person name="Kramer K.J."/>
            <person name="Arakane Y."/>
            <person name="Beeman R.W."/>
            <person name="Zhu Q."/>
            <person name="Hogenkamp D."/>
            <person name="Dixit R."/>
            <person name="Oppert B."/>
            <person name="Jiang H."/>
            <person name="Zou Z."/>
            <person name="Marshall J."/>
            <person name="Elpidina E."/>
            <person name="Vinokurov K."/>
            <person name="Oppert C."/>
            <person name="Zou Z."/>
            <person name="Evans J."/>
            <person name="Lu Z."/>
            <person name="Zhao P."/>
            <person name="Sumathipala N."/>
            <person name="Altincicek B."/>
            <person name="Vilcinskas A."/>
            <person name="Williams M."/>
            <person name="Hultmark D."/>
            <person name="Hetru C."/>
            <person name="Jiang H."/>
            <person name="Grimmelikhuijzen C.J."/>
            <person name="Hauser F."/>
            <person name="Cazzamali G."/>
            <person name="Williamson M."/>
            <person name="Park Y."/>
            <person name="Li B."/>
            <person name="Tanaka Y."/>
            <person name="Predel R."/>
            <person name="Neupert S."/>
            <person name="Schachtner J."/>
            <person name="Verleyen P."/>
            <person name="Raible F."/>
            <person name="Bork P."/>
            <person name="Friedrich M."/>
            <person name="Walden K.K."/>
            <person name="Robertson H.M."/>
            <person name="Angeli S."/>
            <person name="Foret S."/>
            <person name="Bucher G."/>
            <person name="Schuetz S."/>
            <person name="Maleszka R."/>
            <person name="Wimmer E.A."/>
            <person name="Beeman R.W."/>
            <person name="Lorenzen M."/>
            <person name="Tomoyasu Y."/>
            <person name="Miller S.C."/>
            <person name="Grossmann D."/>
            <person name="Bucher G."/>
        </authorList>
    </citation>
    <scope>NUCLEOTIDE SEQUENCE [LARGE SCALE GENOMIC DNA]</scope>
    <source>
        <strain evidence="2 3">Georgia GA2</strain>
    </source>
</reference>
<keyword evidence="1" id="KW-0732">Signal</keyword>